<comment type="caution">
    <text evidence="1">The sequence shown here is derived from an EMBL/GenBank/DDBJ whole genome shotgun (WGS) entry which is preliminary data.</text>
</comment>
<dbReference type="AlphaFoldDB" id="W4Q4Z9"/>
<sequence length="110" mass="12385">MAFYVDTILFIVKQYEEEITYKLLSQKLIDSGYYWRFNVNVILRADSKTQMESLAIGVNNGIIKPDEARNELDRPIADGGDRLYANGNYIPLTLAGKQYGAVVDSEGGEE</sequence>
<evidence type="ECO:0000313" key="2">
    <source>
        <dbReference type="Proteomes" id="UP000018890"/>
    </source>
</evidence>
<organism evidence="1 2">
    <name type="scientific">Halalkalibacter wakoensis JCM 9140</name>
    <dbReference type="NCBI Taxonomy" id="1236970"/>
    <lineage>
        <taxon>Bacteria</taxon>
        <taxon>Bacillati</taxon>
        <taxon>Bacillota</taxon>
        <taxon>Bacilli</taxon>
        <taxon>Bacillales</taxon>
        <taxon>Bacillaceae</taxon>
        <taxon>Halalkalibacter</taxon>
    </lineage>
</organism>
<dbReference type="Pfam" id="PF04860">
    <property type="entry name" value="Phage_portal"/>
    <property type="match status" value="1"/>
</dbReference>
<dbReference type="InterPro" id="IPR006944">
    <property type="entry name" value="Phage/GTA_portal"/>
</dbReference>
<dbReference type="Proteomes" id="UP000018890">
    <property type="component" value="Unassembled WGS sequence"/>
</dbReference>
<dbReference type="STRING" id="1236970.JCM9140_3131"/>
<proteinExistence type="predicted"/>
<protein>
    <submittedName>
        <fullName evidence="1">Phage portal protein</fullName>
    </submittedName>
</protein>
<dbReference type="EMBL" id="BAUT01000037">
    <property type="protein sequence ID" value="GAE27020.1"/>
    <property type="molecule type" value="Genomic_DNA"/>
</dbReference>
<name>W4Q4Z9_9BACI</name>
<keyword evidence="2" id="KW-1185">Reference proteome</keyword>
<reference evidence="1" key="1">
    <citation type="journal article" date="2014" name="Genome Announc.">
        <title>Draft Genome Sequences of Three Alkaliphilic Bacillus Strains, Bacillus wakoensis JCM 9140T, Bacillus akibai JCM 9157T, and Bacillus hemicellulosilyticus JCM 9152T.</title>
        <authorList>
            <person name="Yuki M."/>
            <person name="Oshima K."/>
            <person name="Suda W."/>
            <person name="Oshida Y."/>
            <person name="Kitamura K."/>
            <person name="Iida T."/>
            <person name="Hattori M."/>
            <person name="Ohkuma M."/>
        </authorList>
    </citation>
    <scope>NUCLEOTIDE SEQUENCE [LARGE SCALE GENOMIC DNA]</scope>
    <source>
        <strain evidence="1">JCM 9140</strain>
    </source>
</reference>
<gene>
    <name evidence="1" type="ORF">JCM9140_3131</name>
</gene>
<evidence type="ECO:0000313" key="1">
    <source>
        <dbReference type="EMBL" id="GAE27020.1"/>
    </source>
</evidence>
<accession>W4Q4Z9</accession>